<dbReference type="GO" id="GO:0005739">
    <property type="term" value="C:mitochondrion"/>
    <property type="evidence" value="ECO:0007669"/>
    <property type="project" value="TreeGrafter"/>
</dbReference>
<keyword evidence="5" id="KW-1185">Reference proteome</keyword>
<dbReference type="GO" id="GO:0000266">
    <property type="term" value="P:mitochondrial fission"/>
    <property type="evidence" value="ECO:0007669"/>
    <property type="project" value="TreeGrafter"/>
</dbReference>
<evidence type="ECO:0000256" key="3">
    <source>
        <dbReference type="ARBA" id="ARBA00029631"/>
    </source>
</evidence>
<evidence type="ECO:0000313" key="5">
    <source>
        <dbReference type="Proteomes" id="UP001385951"/>
    </source>
</evidence>
<reference evidence="4 5" key="1">
    <citation type="submission" date="2022-09" db="EMBL/GenBank/DDBJ databases">
        <authorList>
            <person name="Palmer J.M."/>
        </authorList>
    </citation>
    <scope>NUCLEOTIDE SEQUENCE [LARGE SCALE GENOMIC DNA]</scope>
    <source>
        <strain evidence="4 5">DSM 7382</strain>
    </source>
</reference>
<evidence type="ECO:0000313" key="4">
    <source>
        <dbReference type="EMBL" id="KAK7695600.1"/>
    </source>
</evidence>
<dbReference type="Pfam" id="PF10558">
    <property type="entry name" value="MTP18"/>
    <property type="match status" value="1"/>
</dbReference>
<comment type="caution">
    <text evidence="4">The sequence shown here is derived from an EMBL/GenBank/DDBJ whole genome shotgun (WGS) entry which is preliminary data.</text>
</comment>
<dbReference type="EMBL" id="JASBNA010000001">
    <property type="protein sequence ID" value="KAK7695600.1"/>
    <property type="molecule type" value="Genomic_DNA"/>
</dbReference>
<proteinExistence type="inferred from homology"/>
<dbReference type="PANTHER" id="PTHR11001:SF2">
    <property type="entry name" value="MITOCHONDRIAL FISSION PROCESS PROTEIN 1"/>
    <property type="match status" value="1"/>
</dbReference>
<protein>
    <recommendedName>
        <fullName evidence="2">Mitochondrial fission process protein 1</fullName>
    </recommendedName>
    <alternativeName>
        <fullName evidence="3">Mitochondrial 18 kDa protein</fullName>
    </alternativeName>
</protein>
<dbReference type="Proteomes" id="UP001385951">
    <property type="component" value="Unassembled WGS sequence"/>
</dbReference>
<dbReference type="AlphaFoldDB" id="A0AAW0GWN1"/>
<dbReference type="InterPro" id="IPR019560">
    <property type="entry name" value="Mitochondrial_18_kDa_protein"/>
</dbReference>
<organism evidence="4 5">
    <name type="scientific">Cerrena zonata</name>
    <dbReference type="NCBI Taxonomy" id="2478898"/>
    <lineage>
        <taxon>Eukaryota</taxon>
        <taxon>Fungi</taxon>
        <taxon>Dikarya</taxon>
        <taxon>Basidiomycota</taxon>
        <taxon>Agaricomycotina</taxon>
        <taxon>Agaricomycetes</taxon>
        <taxon>Polyporales</taxon>
        <taxon>Cerrenaceae</taxon>
        <taxon>Cerrena</taxon>
    </lineage>
</organism>
<comment type="similarity">
    <text evidence="1">Belongs to the MTFP1 family.</text>
</comment>
<name>A0AAW0GWN1_9APHY</name>
<evidence type="ECO:0000256" key="2">
    <source>
        <dbReference type="ARBA" id="ARBA00017835"/>
    </source>
</evidence>
<dbReference type="PANTHER" id="PTHR11001">
    <property type="entry name" value="MITOCHONDRIAL FISSION PROCESS PROTEIN 1"/>
    <property type="match status" value="1"/>
</dbReference>
<sequence>MSPTWLHTIFDPGSLAYIAGIHSLGTHSLLLSKAPTSHAVSSFLAIMSEPIGQQAQDEINTLADKDVDSTDSDIRYMAYGARLRTALRAGQRYIAYTSDIGEAFRPVVPPAVVTAAYGISWMYLIGDVGYESYKAHRRGPTPLEAAHFSEPTRIGMLATKRAIFQSLASMAFPAFTIHTAVKQAKKAFINATNPRIKTWGPTVTGLAIVPVLPYLFDKPVEHATDYAFDWIEKRIIENQDSAKKTDL</sequence>
<gene>
    <name evidence="4" type="ORF">QCA50_000236</name>
</gene>
<accession>A0AAW0GWN1</accession>
<evidence type="ECO:0000256" key="1">
    <source>
        <dbReference type="ARBA" id="ARBA00009224"/>
    </source>
</evidence>